<evidence type="ECO:0000313" key="3">
    <source>
        <dbReference type="Proteomes" id="UP000232323"/>
    </source>
</evidence>
<reference evidence="2 3" key="1">
    <citation type="submission" date="2017-08" db="EMBL/GenBank/DDBJ databases">
        <title>Acidophilic green algal genome provides insights into adaptation to an acidic environment.</title>
        <authorList>
            <person name="Hirooka S."/>
            <person name="Hirose Y."/>
            <person name="Kanesaki Y."/>
            <person name="Higuchi S."/>
            <person name="Fujiwara T."/>
            <person name="Onuma R."/>
            <person name="Era A."/>
            <person name="Ohbayashi R."/>
            <person name="Uzuka A."/>
            <person name="Nozaki H."/>
            <person name="Yoshikawa H."/>
            <person name="Miyagishima S.Y."/>
        </authorList>
    </citation>
    <scope>NUCLEOTIDE SEQUENCE [LARGE SCALE GENOMIC DNA]</scope>
    <source>
        <strain evidence="2 3">NIES-2499</strain>
    </source>
</reference>
<feature type="transmembrane region" description="Helical" evidence="1">
    <location>
        <begin position="95"/>
        <end position="114"/>
    </location>
</feature>
<gene>
    <name evidence="2" type="ORF">CEUSTIGMA_g9556.t1</name>
</gene>
<dbReference type="Proteomes" id="UP000232323">
    <property type="component" value="Unassembled WGS sequence"/>
</dbReference>
<proteinExistence type="predicted"/>
<name>A0A250XGC5_9CHLO</name>
<comment type="caution">
    <text evidence="2">The sequence shown here is derived from an EMBL/GenBank/DDBJ whole genome shotgun (WGS) entry which is preliminary data.</text>
</comment>
<keyword evidence="3" id="KW-1185">Reference proteome</keyword>
<keyword evidence="1" id="KW-1133">Transmembrane helix</keyword>
<evidence type="ECO:0000313" key="2">
    <source>
        <dbReference type="EMBL" id="GAX82128.1"/>
    </source>
</evidence>
<keyword evidence="1" id="KW-0812">Transmembrane</keyword>
<accession>A0A250XGC5</accession>
<sequence>MPELRPSKNWAGFSVFVMLMGSFLSFLPSSHMLILWMLTTPSFMFMDYFKECGNYQGSCQNLIHSQSGLSYQQSLVAEDGQGCTLGLQQYLMTRGGTLILASFTASVLSSVILIKCNSQWHLPRLASEGLSVTHLSSSDGRQEEQPQKQNPIPEMIIPFKSLGVDLAAVPGLRFILSVYHEVLHCCASFIMGTSTLVMFCTPPGLYYFTRSAMLRHFSETVQGSADVSHEEFLLAMVLFFILGREAFSPSCMKTVTNAHSALHSFLCILSDILPSHVVDSLMQSTPPLVTPPDSPSLDADVSGPMLSLKCGSGSNQVPSGFSKVHALTRIALNATQVSAASCQQPMAIHSSASMPGALLDTLQCLHAWCTPGYTPVPPCLVHSWIHSSASMPGALLDTLQCLHAWCTPGYIPVPPCLVHSWIAFITVAH</sequence>
<feature type="transmembrane region" description="Helical" evidence="1">
    <location>
        <begin position="12"/>
        <end position="38"/>
    </location>
</feature>
<protein>
    <submittedName>
        <fullName evidence="2">Uncharacterized protein</fullName>
    </submittedName>
</protein>
<feature type="transmembrane region" description="Helical" evidence="1">
    <location>
        <begin position="182"/>
        <end position="207"/>
    </location>
</feature>
<evidence type="ECO:0000256" key="1">
    <source>
        <dbReference type="SAM" id="Phobius"/>
    </source>
</evidence>
<dbReference type="EMBL" id="BEGY01000075">
    <property type="protein sequence ID" value="GAX82128.1"/>
    <property type="molecule type" value="Genomic_DNA"/>
</dbReference>
<organism evidence="2 3">
    <name type="scientific">Chlamydomonas eustigma</name>
    <dbReference type="NCBI Taxonomy" id="1157962"/>
    <lineage>
        <taxon>Eukaryota</taxon>
        <taxon>Viridiplantae</taxon>
        <taxon>Chlorophyta</taxon>
        <taxon>core chlorophytes</taxon>
        <taxon>Chlorophyceae</taxon>
        <taxon>CS clade</taxon>
        <taxon>Chlamydomonadales</taxon>
        <taxon>Chlamydomonadaceae</taxon>
        <taxon>Chlamydomonas</taxon>
    </lineage>
</organism>
<keyword evidence="1" id="KW-0472">Membrane</keyword>
<dbReference type="AlphaFoldDB" id="A0A250XGC5"/>